<feature type="domain" description="MOSC" evidence="1">
    <location>
        <begin position="133"/>
        <end position="298"/>
    </location>
</feature>
<dbReference type="SUPFAM" id="SSF141673">
    <property type="entry name" value="MOSC N-terminal domain-like"/>
    <property type="match status" value="1"/>
</dbReference>
<protein>
    <submittedName>
        <fullName evidence="2">MOSC N-terminal beta barrel domain-containing protein</fullName>
    </submittedName>
</protein>
<dbReference type="GO" id="GO:0030151">
    <property type="term" value="F:molybdenum ion binding"/>
    <property type="evidence" value="ECO:0007669"/>
    <property type="project" value="InterPro"/>
</dbReference>
<dbReference type="AlphaFoldDB" id="A0AAU7LTQ9"/>
<evidence type="ECO:0000313" key="2">
    <source>
        <dbReference type="EMBL" id="XBP71034.1"/>
    </source>
</evidence>
<dbReference type="EMBL" id="CP157675">
    <property type="protein sequence ID" value="XBP71034.1"/>
    <property type="molecule type" value="Genomic_DNA"/>
</dbReference>
<dbReference type="Pfam" id="PF03473">
    <property type="entry name" value="MOSC"/>
    <property type="match status" value="1"/>
</dbReference>
<dbReference type="GO" id="GO:0003824">
    <property type="term" value="F:catalytic activity"/>
    <property type="evidence" value="ECO:0007669"/>
    <property type="project" value="InterPro"/>
</dbReference>
<dbReference type="PROSITE" id="PS51340">
    <property type="entry name" value="MOSC"/>
    <property type="match status" value="1"/>
</dbReference>
<organism evidence="2">
    <name type="scientific">Polaromonas hydrogenivorans</name>
    <dbReference type="NCBI Taxonomy" id="335476"/>
    <lineage>
        <taxon>Bacteria</taxon>
        <taxon>Pseudomonadati</taxon>
        <taxon>Pseudomonadota</taxon>
        <taxon>Betaproteobacteria</taxon>
        <taxon>Burkholderiales</taxon>
        <taxon>Comamonadaceae</taxon>
        <taxon>Polaromonas</taxon>
    </lineage>
</organism>
<gene>
    <name evidence="2" type="ORF">ABLV49_04280</name>
</gene>
<dbReference type="SUPFAM" id="SSF50800">
    <property type="entry name" value="PK beta-barrel domain-like"/>
    <property type="match status" value="1"/>
</dbReference>
<dbReference type="PANTHER" id="PTHR14237:SF19">
    <property type="entry name" value="MITOCHONDRIAL AMIDOXIME REDUCING COMPONENT 1"/>
    <property type="match status" value="1"/>
</dbReference>
<sequence length="302" mass="32918">MSDSSNETLADAPSDVAAVVSRLYVYPVKSCAGIRVEQAILLDTGLEFDRAWMVVDGQGSFLTQRELPRMALIKPQLKHFEMILRAPGMLALHIALDQVEAPARVRVWGDEVAAYDMGPLAAQWFTDFLGVPARLVRFDPEHKRISNLSWTGGIEALNQFSDGYPVLVISEASLVQFNAKLAAQGFAAVGMERFRPNIVLGDAAGGLELMPHDEDRLDLLQIATEQGPVRLKPVKPCPRCPIPNIDPATAVSSPEVGDLLQGYRQDARVNGAVTFGMNAIVLQGIDHLLRVGQSVGASYRFD</sequence>
<dbReference type="InterPro" id="IPR005302">
    <property type="entry name" value="MoCF_Sase_C"/>
</dbReference>
<evidence type="ECO:0000259" key="1">
    <source>
        <dbReference type="PROSITE" id="PS51340"/>
    </source>
</evidence>
<accession>A0AAU7LTQ9</accession>
<proteinExistence type="predicted"/>
<dbReference type="PANTHER" id="PTHR14237">
    <property type="entry name" value="MOLYBDOPTERIN COFACTOR SULFURASE MOSC"/>
    <property type="match status" value="1"/>
</dbReference>
<dbReference type="RefSeq" id="WP_349280348.1">
    <property type="nucleotide sequence ID" value="NZ_CBCSCU010000012.1"/>
</dbReference>
<dbReference type="InterPro" id="IPR005303">
    <property type="entry name" value="MOCOS_middle"/>
</dbReference>
<dbReference type="GO" id="GO:0030170">
    <property type="term" value="F:pyridoxal phosphate binding"/>
    <property type="evidence" value="ECO:0007669"/>
    <property type="project" value="InterPro"/>
</dbReference>
<name>A0AAU7LTQ9_9BURK</name>
<dbReference type="InterPro" id="IPR011037">
    <property type="entry name" value="Pyrv_Knase-like_insert_dom_sf"/>
</dbReference>
<reference evidence="2" key="1">
    <citation type="submission" date="2024-05" db="EMBL/GenBank/DDBJ databases">
        <authorList>
            <person name="Bunk B."/>
            <person name="Swiderski J."/>
            <person name="Sproer C."/>
            <person name="Thiel V."/>
        </authorList>
    </citation>
    <scope>NUCLEOTIDE SEQUENCE</scope>
    <source>
        <strain evidence="2">DSM 17735</strain>
    </source>
</reference>
<dbReference type="Pfam" id="PF03476">
    <property type="entry name" value="MOSC_N"/>
    <property type="match status" value="1"/>
</dbReference>